<feature type="repeat" description="TPR" evidence="1">
    <location>
        <begin position="82"/>
        <end position="115"/>
    </location>
</feature>
<dbReference type="Pfam" id="PF13432">
    <property type="entry name" value="TPR_16"/>
    <property type="match status" value="1"/>
</dbReference>
<dbReference type="EMBL" id="FNGO01000015">
    <property type="protein sequence ID" value="SDM05878.1"/>
    <property type="molecule type" value="Genomic_DNA"/>
</dbReference>
<dbReference type="STRING" id="321763.SAMN04488692_11544"/>
<dbReference type="OrthoDB" id="2111620at2"/>
<dbReference type="SMART" id="SM00028">
    <property type="entry name" value="TPR"/>
    <property type="match status" value="3"/>
</dbReference>
<dbReference type="SUPFAM" id="SSF48452">
    <property type="entry name" value="TPR-like"/>
    <property type="match status" value="1"/>
</dbReference>
<evidence type="ECO:0000313" key="4">
    <source>
        <dbReference type="Proteomes" id="UP000199476"/>
    </source>
</evidence>
<evidence type="ECO:0000256" key="2">
    <source>
        <dbReference type="SAM" id="Phobius"/>
    </source>
</evidence>
<sequence>MRKEEHIDKTSEEIAKDYRRAEEMIKRGKTSKAEQILDKILAEDEKFVPALNKLAVIQIRAGRTDEGENLLERALNQDPDYPPALSNLGNLAKEAGELDRAEKLYRQALEINPEYGPAYNNLGVIKREGGEYKDSIKFLKKAQKRGTFSLKTDSRPFYRDPGCLLPMILAGLIGIVVIIWIV</sequence>
<dbReference type="PANTHER" id="PTHR44366">
    <property type="entry name" value="UDP-N-ACETYLGLUCOSAMINE--PEPTIDE N-ACETYLGLUCOSAMINYLTRANSFERASE 110 KDA SUBUNIT"/>
    <property type="match status" value="1"/>
</dbReference>
<protein>
    <submittedName>
        <fullName evidence="3">Tetratricopeptide repeat-containing protein</fullName>
    </submittedName>
</protein>
<evidence type="ECO:0000256" key="1">
    <source>
        <dbReference type="PROSITE-ProRule" id="PRU00339"/>
    </source>
</evidence>
<dbReference type="GO" id="GO:0006493">
    <property type="term" value="P:protein O-linked glycosylation"/>
    <property type="evidence" value="ECO:0007669"/>
    <property type="project" value="InterPro"/>
</dbReference>
<keyword evidence="2" id="KW-0472">Membrane</keyword>
<dbReference type="GO" id="GO:0097363">
    <property type="term" value="F:protein O-acetylglucosaminyltransferase activity"/>
    <property type="evidence" value="ECO:0007669"/>
    <property type="project" value="TreeGrafter"/>
</dbReference>
<keyword evidence="1" id="KW-0802">TPR repeat</keyword>
<dbReference type="RefSeq" id="WP_089760763.1">
    <property type="nucleotide sequence ID" value="NZ_FNGO01000015.1"/>
</dbReference>
<dbReference type="Pfam" id="PF14559">
    <property type="entry name" value="TPR_19"/>
    <property type="match status" value="1"/>
</dbReference>
<accession>A0A1G9Q4B4</accession>
<dbReference type="PANTHER" id="PTHR44366:SF1">
    <property type="entry name" value="UDP-N-ACETYLGLUCOSAMINE--PEPTIDE N-ACETYLGLUCOSAMINYLTRANSFERASE 110 KDA SUBUNIT"/>
    <property type="match status" value="1"/>
</dbReference>
<organism evidence="3 4">
    <name type="scientific">Halarsenatibacter silvermanii</name>
    <dbReference type="NCBI Taxonomy" id="321763"/>
    <lineage>
        <taxon>Bacteria</taxon>
        <taxon>Bacillati</taxon>
        <taxon>Bacillota</taxon>
        <taxon>Clostridia</taxon>
        <taxon>Halanaerobiales</taxon>
        <taxon>Halarsenatibacteraceae</taxon>
        <taxon>Halarsenatibacter</taxon>
    </lineage>
</organism>
<dbReference type="Proteomes" id="UP000199476">
    <property type="component" value="Unassembled WGS sequence"/>
</dbReference>
<feature type="transmembrane region" description="Helical" evidence="2">
    <location>
        <begin position="163"/>
        <end position="181"/>
    </location>
</feature>
<dbReference type="AlphaFoldDB" id="A0A1G9Q4B4"/>
<proteinExistence type="predicted"/>
<dbReference type="Gene3D" id="1.25.40.10">
    <property type="entry name" value="Tetratricopeptide repeat domain"/>
    <property type="match status" value="2"/>
</dbReference>
<keyword evidence="2" id="KW-0812">Transmembrane</keyword>
<keyword evidence="2" id="KW-1133">Transmembrane helix</keyword>
<gene>
    <name evidence="3" type="ORF">SAMN04488692_11544</name>
</gene>
<dbReference type="InterPro" id="IPR037919">
    <property type="entry name" value="OGT"/>
</dbReference>
<keyword evidence="4" id="KW-1185">Reference proteome</keyword>
<dbReference type="PROSITE" id="PS50005">
    <property type="entry name" value="TPR"/>
    <property type="match status" value="1"/>
</dbReference>
<dbReference type="InterPro" id="IPR011990">
    <property type="entry name" value="TPR-like_helical_dom_sf"/>
</dbReference>
<reference evidence="3 4" key="1">
    <citation type="submission" date="2016-10" db="EMBL/GenBank/DDBJ databases">
        <authorList>
            <person name="de Groot N.N."/>
        </authorList>
    </citation>
    <scope>NUCLEOTIDE SEQUENCE [LARGE SCALE GENOMIC DNA]</scope>
    <source>
        <strain evidence="3 4">SLAS-1</strain>
    </source>
</reference>
<dbReference type="InterPro" id="IPR019734">
    <property type="entry name" value="TPR_rpt"/>
</dbReference>
<dbReference type="PROSITE" id="PS50293">
    <property type="entry name" value="TPR_REGION"/>
    <property type="match status" value="1"/>
</dbReference>
<name>A0A1G9Q4B4_9FIRM</name>
<evidence type="ECO:0000313" key="3">
    <source>
        <dbReference type="EMBL" id="SDM05878.1"/>
    </source>
</evidence>